<dbReference type="SUPFAM" id="SSF141673">
    <property type="entry name" value="MOSC N-terminal domain-like"/>
    <property type="match status" value="1"/>
</dbReference>
<dbReference type="InterPro" id="IPR005303">
    <property type="entry name" value="MOCOS_middle"/>
</dbReference>
<dbReference type="OrthoDB" id="9793178at2"/>
<dbReference type="PROSITE" id="PS51340">
    <property type="entry name" value="MOSC"/>
    <property type="match status" value="1"/>
</dbReference>
<dbReference type="GO" id="GO:0030151">
    <property type="term" value="F:molybdenum ion binding"/>
    <property type="evidence" value="ECO:0007669"/>
    <property type="project" value="InterPro"/>
</dbReference>
<protein>
    <submittedName>
        <fullName evidence="2">MOSC domain-containing protein</fullName>
    </submittedName>
</protein>
<feature type="domain" description="MOSC" evidence="1">
    <location>
        <begin position="116"/>
        <end position="291"/>
    </location>
</feature>
<evidence type="ECO:0000259" key="1">
    <source>
        <dbReference type="PROSITE" id="PS51340"/>
    </source>
</evidence>
<evidence type="ECO:0000313" key="2">
    <source>
        <dbReference type="EMBL" id="TFB81416.1"/>
    </source>
</evidence>
<dbReference type="GO" id="GO:0030170">
    <property type="term" value="F:pyridoxal phosphate binding"/>
    <property type="evidence" value="ECO:0007669"/>
    <property type="project" value="InterPro"/>
</dbReference>
<gene>
    <name evidence="2" type="ORF">E3N84_00225</name>
</gene>
<dbReference type="SUPFAM" id="SSF50800">
    <property type="entry name" value="PK beta-barrel domain-like"/>
    <property type="match status" value="1"/>
</dbReference>
<dbReference type="PANTHER" id="PTHR14237:SF19">
    <property type="entry name" value="MITOCHONDRIAL AMIDOXIME REDUCING COMPONENT 1"/>
    <property type="match status" value="1"/>
</dbReference>
<dbReference type="InterPro" id="IPR005302">
    <property type="entry name" value="MoCF_Sase_C"/>
</dbReference>
<dbReference type="InterPro" id="IPR011037">
    <property type="entry name" value="Pyrv_Knase-like_insert_dom_sf"/>
</dbReference>
<dbReference type="Pfam" id="PF03473">
    <property type="entry name" value="MOSC"/>
    <property type="match status" value="1"/>
</dbReference>
<keyword evidence="3" id="KW-1185">Reference proteome</keyword>
<comment type="caution">
    <text evidence="2">The sequence shown here is derived from an EMBL/GenBank/DDBJ whole genome shotgun (WGS) entry which is preliminary data.</text>
</comment>
<dbReference type="GO" id="GO:0003824">
    <property type="term" value="F:catalytic activity"/>
    <property type="evidence" value="ECO:0007669"/>
    <property type="project" value="InterPro"/>
</dbReference>
<organism evidence="2 3">
    <name type="scientific">Terrimesophilobacter mesophilus</name>
    <dbReference type="NCBI Taxonomy" id="433647"/>
    <lineage>
        <taxon>Bacteria</taxon>
        <taxon>Bacillati</taxon>
        <taxon>Actinomycetota</taxon>
        <taxon>Actinomycetes</taxon>
        <taxon>Micrococcales</taxon>
        <taxon>Microbacteriaceae</taxon>
        <taxon>Terrimesophilobacter</taxon>
    </lineage>
</organism>
<dbReference type="PANTHER" id="PTHR14237">
    <property type="entry name" value="MOLYBDOPTERIN COFACTOR SULFURASE MOSC"/>
    <property type="match status" value="1"/>
</dbReference>
<dbReference type="Proteomes" id="UP000298488">
    <property type="component" value="Unassembled WGS sequence"/>
</dbReference>
<reference evidence="2 3" key="1">
    <citation type="submission" date="2019-03" db="EMBL/GenBank/DDBJ databases">
        <title>Genomics of glacier-inhabiting Cryobacterium strains.</title>
        <authorList>
            <person name="Liu Q."/>
            <person name="Xin Y.-H."/>
        </authorList>
    </citation>
    <scope>NUCLEOTIDE SEQUENCE [LARGE SCALE GENOMIC DNA]</scope>
    <source>
        <strain evidence="2 3">CGMCC 1.10440</strain>
    </source>
</reference>
<dbReference type="AlphaFoldDB" id="A0A4R8VFT4"/>
<proteinExistence type="predicted"/>
<sequence>MRVTRLRTYPVKSFAGNDVETAVVEPWGLAGDRRWALVDVTGRNVTARMVHELLGLRAEPVDDSTIRLSDRGGGSLMVSVPVGRATVAVGFSGLDQATPADDTASAWISERIGMVLRLVWQPDPTLRPIAEKHGGRPGESLSLADDGPLLLVTAASMHQLNDWVAAEQALPDLPDLDPGDLSGDANPEVRPLDIVRFRPNVIVEGGEPFAEDGWETVRIGDVEFRKTVLCDRCVMTTIEPTTLEGGKEPIRTLARHRRWDGKTWFGIRLAPVGVLPRSGVSIAVDDRVEVLS</sequence>
<accession>A0A4R8VFT4</accession>
<dbReference type="Pfam" id="PF03476">
    <property type="entry name" value="MOSC_N"/>
    <property type="match status" value="1"/>
</dbReference>
<name>A0A4R8VFT4_9MICO</name>
<dbReference type="EMBL" id="SOFI01000001">
    <property type="protein sequence ID" value="TFB81416.1"/>
    <property type="molecule type" value="Genomic_DNA"/>
</dbReference>
<evidence type="ECO:0000313" key="3">
    <source>
        <dbReference type="Proteomes" id="UP000298488"/>
    </source>
</evidence>